<evidence type="ECO:0000256" key="3">
    <source>
        <dbReference type="ARBA" id="ARBA00022989"/>
    </source>
</evidence>
<evidence type="ECO:0000313" key="7">
    <source>
        <dbReference type="EMBL" id="UZA67101.1"/>
    </source>
</evidence>
<sequence length="133" mass="14083">MTVAFWCVLVAILLPIACAGIAKVGSGKFKPGNNHDPRAFLDKLEGFPKRAHAAQLNSYEVTPAFAAAVIIAHVAGNAQLVTIDVLAVLFITSRLLYIIFYLADLAAMRSIIWLVGMGLIVALFGVSAFPAAA</sequence>
<accession>A0A0D0MN19</accession>
<dbReference type="KEGG" id="pvd:CFBP1590_0500"/>
<evidence type="ECO:0000313" key="8">
    <source>
        <dbReference type="Proteomes" id="UP000196842"/>
    </source>
</evidence>
<evidence type="ECO:0000256" key="2">
    <source>
        <dbReference type="ARBA" id="ARBA00022692"/>
    </source>
</evidence>
<dbReference type="Proteomes" id="UP001163644">
    <property type="component" value="Chromosome"/>
</dbReference>
<proteinExistence type="predicted"/>
<dbReference type="RefSeq" id="WP_004880251.1">
    <property type="nucleotide sequence ID" value="NZ_CP036495.1"/>
</dbReference>
<dbReference type="EMBL" id="CP036495">
    <property type="protein sequence ID" value="UZA67101.1"/>
    <property type="molecule type" value="Genomic_DNA"/>
</dbReference>
<protein>
    <submittedName>
        <fullName evidence="7">Uncharacterized protein</fullName>
    </submittedName>
</protein>
<keyword evidence="4 5" id="KW-0472">Membrane</keyword>
<feature type="transmembrane region" description="Helical" evidence="5">
    <location>
        <begin position="110"/>
        <end position="132"/>
    </location>
</feature>
<dbReference type="InterPro" id="IPR001129">
    <property type="entry name" value="Membr-assoc_MAPEG"/>
</dbReference>
<dbReference type="PANTHER" id="PTHR35371">
    <property type="entry name" value="INNER MEMBRANE PROTEIN"/>
    <property type="match status" value="1"/>
</dbReference>
<reference evidence="6 8" key="1">
    <citation type="submission" date="2017-05" db="EMBL/GenBank/DDBJ databases">
        <authorList>
            <person name="Song R."/>
            <person name="Chenine A.L."/>
            <person name="Ruprecht R.M."/>
        </authorList>
    </citation>
    <scope>NUCLEOTIDE SEQUENCE [LARGE SCALE GENOMIC DNA]</scope>
    <source>
        <strain evidence="6 8">CFBP 1590</strain>
    </source>
</reference>
<keyword evidence="2 5" id="KW-0812">Transmembrane</keyword>
<gene>
    <name evidence="6" type="ORF">CFBP1590_0500</name>
    <name evidence="7" type="ORF">EZZ81_02165</name>
</gene>
<evidence type="ECO:0000256" key="1">
    <source>
        <dbReference type="ARBA" id="ARBA00004370"/>
    </source>
</evidence>
<evidence type="ECO:0000256" key="5">
    <source>
        <dbReference type="SAM" id="Phobius"/>
    </source>
</evidence>
<dbReference type="Gene3D" id="1.20.120.550">
    <property type="entry name" value="Membrane associated eicosanoid/glutathione metabolism-like domain"/>
    <property type="match status" value="1"/>
</dbReference>
<organism evidence="7 9">
    <name type="scientific">Pseudomonas viridiflava</name>
    <name type="common">Phytomonas viridiflava</name>
    <dbReference type="NCBI Taxonomy" id="33069"/>
    <lineage>
        <taxon>Bacteria</taxon>
        <taxon>Pseudomonadati</taxon>
        <taxon>Pseudomonadota</taxon>
        <taxon>Gammaproteobacteria</taxon>
        <taxon>Pseudomonadales</taxon>
        <taxon>Pseudomonadaceae</taxon>
        <taxon>Pseudomonas</taxon>
    </lineage>
</organism>
<keyword evidence="3 5" id="KW-1133">Transmembrane helix</keyword>
<dbReference type="EMBL" id="LT855380">
    <property type="protein sequence ID" value="SMS08086.1"/>
    <property type="molecule type" value="Genomic_DNA"/>
</dbReference>
<dbReference type="Pfam" id="PF01124">
    <property type="entry name" value="MAPEG"/>
    <property type="match status" value="1"/>
</dbReference>
<evidence type="ECO:0000256" key="4">
    <source>
        <dbReference type="ARBA" id="ARBA00023136"/>
    </source>
</evidence>
<comment type="subcellular location">
    <subcellularLocation>
        <location evidence="1">Membrane</location>
    </subcellularLocation>
</comment>
<name>A0A0D0MN19_PSEVI</name>
<evidence type="ECO:0000313" key="9">
    <source>
        <dbReference type="Proteomes" id="UP001163644"/>
    </source>
</evidence>
<dbReference type="SUPFAM" id="SSF161084">
    <property type="entry name" value="MAPEG domain-like"/>
    <property type="match status" value="1"/>
</dbReference>
<feature type="transmembrane region" description="Helical" evidence="5">
    <location>
        <begin position="85"/>
        <end position="103"/>
    </location>
</feature>
<dbReference type="PANTHER" id="PTHR35371:SF1">
    <property type="entry name" value="BLR7753 PROTEIN"/>
    <property type="match status" value="1"/>
</dbReference>
<dbReference type="GeneID" id="47762156"/>
<dbReference type="AlphaFoldDB" id="A0A0D0MN19"/>
<evidence type="ECO:0000313" key="6">
    <source>
        <dbReference type="EMBL" id="SMS08086.1"/>
    </source>
</evidence>
<dbReference type="GO" id="GO:0016020">
    <property type="term" value="C:membrane"/>
    <property type="evidence" value="ECO:0007669"/>
    <property type="project" value="UniProtKB-SubCell"/>
</dbReference>
<dbReference type="OrthoDB" id="513661at2"/>
<dbReference type="InterPro" id="IPR023352">
    <property type="entry name" value="MAPEG-like_dom_sf"/>
</dbReference>
<dbReference type="Proteomes" id="UP000196842">
    <property type="component" value="Chromosome I"/>
</dbReference>
<reference evidence="7" key="2">
    <citation type="submission" date="2019-02" db="EMBL/GenBank/DDBJ databases">
        <authorList>
            <person name="Lutz S."/>
            <person name="Schori C."/>
            <person name="Ahrens C.H."/>
            <person name="Gueguen E."/>
        </authorList>
    </citation>
    <scope>NUCLEOTIDE SEQUENCE</scope>
    <source>
        <strain evidence="7">Psy35</strain>
    </source>
</reference>